<dbReference type="PROSITE" id="PS50865">
    <property type="entry name" value="ZF_MYND_2"/>
    <property type="match status" value="1"/>
</dbReference>
<gene>
    <name evidence="7" type="ORF">EOD39_18472</name>
</gene>
<dbReference type="Proteomes" id="UP000289886">
    <property type="component" value="Unassembled WGS sequence"/>
</dbReference>
<dbReference type="GO" id="GO:0005634">
    <property type="term" value="C:nucleus"/>
    <property type="evidence" value="ECO:0007669"/>
    <property type="project" value="TreeGrafter"/>
</dbReference>
<protein>
    <submittedName>
        <fullName evidence="7">SET and MYND domain-containing protein</fullName>
    </submittedName>
</protein>
<sequence length="180" mass="19642">MDAQAVAVSCPTCKRTLDVMQRCTRCRKVYYCSKDCQLKHWPLHKTVCGDASVKAPPGNSSARCGSSAGFAKQGDDDRGAAKVLDSSVTIRVKHKALKHTLQLPGGTTGLDCYGMISRQLRVPAEKMRLVSKGKVVRRGNIVDILKESAVFHAYGEQAECEDGLDQRDIKVLMTQLSVGM</sequence>
<evidence type="ECO:0000313" key="7">
    <source>
        <dbReference type="EMBL" id="RXM94003.1"/>
    </source>
</evidence>
<keyword evidence="8" id="KW-1185">Reference proteome</keyword>
<feature type="domain" description="MYND-type" evidence="6">
    <location>
        <begin position="10"/>
        <end position="48"/>
    </location>
</feature>
<evidence type="ECO:0000256" key="2">
    <source>
        <dbReference type="ARBA" id="ARBA00022771"/>
    </source>
</evidence>
<dbReference type="EMBL" id="SCEB01003880">
    <property type="protein sequence ID" value="RXM94003.1"/>
    <property type="molecule type" value="Genomic_DNA"/>
</dbReference>
<dbReference type="GO" id="GO:0000981">
    <property type="term" value="F:DNA-binding transcription factor activity, RNA polymerase II-specific"/>
    <property type="evidence" value="ECO:0007669"/>
    <property type="project" value="TreeGrafter"/>
</dbReference>
<dbReference type="PROSITE" id="PS01360">
    <property type="entry name" value="ZF_MYND_1"/>
    <property type="match status" value="1"/>
</dbReference>
<feature type="region of interest" description="Disordered" evidence="5">
    <location>
        <begin position="56"/>
        <end position="76"/>
    </location>
</feature>
<evidence type="ECO:0000256" key="3">
    <source>
        <dbReference type="ARBA" id="ARBA00022833"/>
    </source>
</evidence>
<reference evidence="7 8" key="1">
    <citation type="submission" date="2019-01" db="EMBL/GenBank/DDBJ databases">
        <title>Draft Genome and Complete Hox-Cluster Characterization of the Sterlet Sturgeon (Acipenser ruthenus).</title>
        <authorList>
            <person name="Wei Q."/>
        </authorList>
    </citation>
    <scope>NUCLEOTIDE SEQUENCE [LARGE SCALE GENOMIC DNA]</scope>
    <source>
        <strain evidence="7">WHYD16114868_AA</strain>
        <tissue evidence="7">Blood</tissue>
    </source>
</reference>
<dbReference type="SUPFAM" id="SSF144232">
    <property type="entry name" value="HIT/MYND zinc finger-like"/>
    <property type="match status" value="1"/>
</dbReference>
<name>A0A444V0N9_ACIRT</name>
<dbReference type="PANTHER" id="PTHR10237:SF14">
    <property type="entry name" value="MYND-TYPE DOMAIN-CONTAINING PROTEIN"/>
    <property type="match status" value="1"/>
</dbReference>
<organism evidence="7 8">
    <name type="scientific">Acipenser ruthenus</name>
    <name type="common">Sterlet sturgeon</name>
    <dbReference type="NCBI Taxonomy" id="7906"/>
    <lineage>
        <taxon>Eukaryota</taxon>
        <taxon>Metazoa</taxon>
        <taxon>Chordata</taxon>
        <taxon>Craniata</taxon>
        <taxon>Vertebrata</taxon>
        <taxon>Euteleostomi</taxon>
        <taxon>Actinopterygii</taxon>
        <taxon>Chondrostei</taxon>
        <taxon>Acipenseriformes</taxon>
        <taxon>Acipenseridae</taxon>
        <taxon>Acipenser</taxon>
    </lineage>
</organism>
<accession>A0A444V0N9</accession>
<dbReference type="InterPro" id="IPR029071">
    <property type="entry name" value="Ubiquitin-like_domsf"/>
</dbReference>
<dbReference type="AlphaFoldDB" id="A0A444V0N9"/>
<dbReference type="PANTHER" id="PTHR10237">
    <property type="entry name" value="DEFORMED EPIDERMAL AUTOREGULATORY FACTOR 1 HOMOLOG SUPPRESSIN"/>
    <property type="match status" value="1"/>
</dbReference>
<proteinExistence type="predicted"/>
<comment type="caution">
    <text evidence="7">The sequence shown here is derived from an EMBL/GenBank/DDBJ whole genome shotgun (WGS) entry which is preliminary data.</text>
</comment>
<evidence type="ECO:0000256" key="1">
    <source>
        <dbReference type="ARBA" id="ARBA00022723"/>
    </source>
</evidence>
<dbReference type="SUPFAM" id="SSF54236">
    <property type="entry name" value="Ubiquitin-like"/>
    <property type="match status" value="1"/>
</dbReference>
<evidence type="ECO:0000256" key="4">
    <source>
        <dbReference type="PROSITE-ProRule" id="PRU00134"/>
    </source>
</evidence>
<keyword evidence="1" id="KW-0479">Metal-binding</keyword>
<dbReference type="InterPro" id="IPR024119">
    <property type="entry name" value="TF_DEAF-1"/>
</dbReference>
<evidence type="ECO:0000256" key="5">
    <source>
        <dbReference type="SAM" id="MobiDB-lite"/>
    </source>
</evidence>
<dbReference type="Pfam" id="PF01753">
    <property type="entry name" value="zf-MYND"/>
    <property type="match status" value="1"/>
</dbReference>
<dbReference type="GO" id="GO:0008270">
    <property type="term" value="F:zinc ion binding"/>
    <property type="evidence" value="ECO:0007669"/>
    <property type="project" value="UniProtKB-KW"/>
</dbReference>
<evidence type="ECO:0000259" key="6">
    <source>
        <dbReference type="PROSITE" id="PS50865"/>
    </source>
</evidence>
<dbReference type="Gene3D" id="6.10.140.2220">
    <property type="match status" value="1"/>
</dbReference>
<dbReference type="Gene3D" id="3.10.20.90">
    <property type="entry name" value="Phosphatidylinositol 3-kinase Catalytic Subunit, Chain A, domain 1"/>
    <property type="match status" value="1"/>
</dbReference>
<keyword evidence="3" id="KW-0862">Zinc</keyword>
<evidence type="ECO:0000313" key="8">
    <source>
        <dbReference type="Proteomes" id="UP000289886"/>
    </source>
</evidence>
<dbReference type="InterPro" id="IPR002893">
    <property type="entry name" value="Znf_MYND"/>
</dbReference>
<keyword evidence="2 4" id="KW-0863">Zinc-finger</keyword>